<dbReference type="RefSeq" id="WP_123207947.1">
    <property type="nucleotide sequence ID" value="NZ_JBHTHO010000008.1"/>
</dbReference>
<evidence type="ECO:0000313" key="1">
    <source>
        <dbReference type="EMBL" id="RNL42088.1"/>
    </source>
</evidence>
<gene>
    <name evidence="1" type="ORF">DMP06_01375</name>
</gene>
<accession>A0A3N0B536</accession>
<dbReference type="Proteomes" id="UP000269591">
    <property type="component" value="Unassembled WGS sequence"/>
</dbReference>
<comment type="caution">
    <text evidence="1">The sequence shown here is derived from an EMBL/GenBank/DDBJ whole genome shotgun (WGS) entry which is preliminary data.</text>
</comment>
<dbReference type="Pfam" id="PF20476">
    <property type="entry name" value="DUF6718"/>
    <property type="match status" value="1"/>
</dbReference>
<protein>
    <submittedName>
        <fullName evidence="1">Uncharacterized protein</fullName>
    </submittedName>
</protein>
<name>A0A3N0B536_9ACTN</name>
<evidence type="ECO:0000313" key="2">
    <source>
        <dbReference type="Proteomes" id="UP000269591"/>
    </source>
</evidence>
<organism evidence="1 2">
    <name type="scientific">Slackia equolifaciens</name>
    <dbReference type="NCBI Taxonomy" id="498718"/>
    <lineage>
        <taxon>Bacteria</taxon>
        <taxon>Bacillati</taxon>
        <taxon>Actinomycetota</taxon>
        <taxon>Coriobacteriia</taxon>
        <taxon>Eggerthellales</taxon>
        <taxon>Eggerthellaceae</taxon>
        <taxon>Slackia</taxon>
    </lineage>
</organism>
<proteinExistence type="predicted"/>
<dbReference type="EMBL" id="QIBX01000001">
    <property type="protein sequence ID" value="RNL42088.1"/>
    <property type="molecule type" value="Genomic_DNA"/>
</dbReference>
<reference evidence="2" key="1">
    <citation type="submission" date="2018-05" db="EMBL/GenBank/DDBJ databases">
        <title>Genome Sequencing of selected type strains of the family Eggerthellaceae.</title>
        <authorList>
            <person name="Danylec N."/>
            <person name="Stoll D.A."/>
            <person name="Doetsch A."/>
            <person name="Huch M."/>
        </authorList>
    </citation>
    <scope>NUCLEOTIDE SEQUENCE [LARGE SCALE GENOMIC DNA]</scope>
    <source>
        <strain evidence="2">DSM 24851</strain>
    </source>
</reference>
<dbReference type="AlphaFoldDB" id="A0A3N0B536"/>
<dbReference type="InterPro" id="IPR046564">
    <property type="entry name" value="DUF6718"/>
</dbReference>
<dbReference type="OrthoDB" id="2054140at2"/>
<sequence length="78" mass="8689">MCYLVAKWFDQTGCLALQTCAGMGLVEMKRRIDGKFGHDRLQLVTITRPSAYGEYEPYTFVSSEQELVDALSAQAAAH</sequence>
<keyword evidence="2" id="KW-1185">Reference proteome</keyword>